<dbReference type="SUPFAM" id="SSF48452">
    <property type="entry name" value="TPR-like"/>
    <property type="match status" value="1"/>
</dbReference>
<organism evidence="1 2">
    <name type="scientific">Uliginosibacterium silvisoli</name>
    <dbReference type="NCBI Taxonomy" id="3114758"/>
    <lineage>
        <taxon>Bacteria</taxon>
        <taxon>Pseudomonadati</taxon>
        <taxon>Pseudomonadota</taxon>
        <taxon>Betaproteobacteria</taxon>
        <taxon>Rhodocyclales</taxon>
        <taxon>Zoogloeaceae</taxon>
        <taxon>Uliginosibacterium</taxon>
    </lineage>
</organism>
<evidence type="ECO:0000313" key="2">
    <source>
        <dbReference type="Proteomes" id="UP001331561"/>
    </source>
</evidence>
<dbReference type="Gene3D" id="3.40.50.2000">
    <property type="entry name" value="Glycogen Phosphorylase B"/>
    <property type="match status" value="1"/>
</dbReference>
<dbReference type="InterPro" id="IPR011990">
    <property type="entry name" value="TPR-like_helical_dom_sf"/>
</dbReference>
<gene>
    <name evidence="1" type="ORF">VVD49_05810</name>
</gene>
<keyword evidence="2" id="KW-1185">Reference proteome</keyword>
<evidence type="ECO:0000313" key="1">
    <source>
        <dbReference type="EMBL" id="MEC5385229.1"/>
    </source>
</evidence>
<sequence>MEEAQVQQLLRQGDVLAARRLVDAWLAAQPDHLLAVQYQGLTRLYCGDAPGAEESFRHALALDAALPRNIANLGIALMAQGRYADGLPLYESRYASNIVAHDRVSFPGLAAGLQWQGEPLAGRRLLLVREQGFGDQIQFIRFAPQLHARGASRVLAWVSPGLGALFSSVRGLDVVTEAAPAADSYDLWCPLMSLPLLLGLNAPQAADELAYLRAPARTAHWQQQVSGWTQGRPTVGVVWAGNAGNSVDARRSLPTELMLDMLAQRNGRTALSLQLAPGGMDQLERQCRDGIIPLLDMLSDFSETAAVIEQLDLVISVDTAVAHLAGALGKPVWLLLPAGPDWRWGRAGERSDWYPTMRLFRQPEPGDWRSVVDAVKQALLT</sequence>
<protein>
    <submittedName>
        <fullName evidence="1">Glycosyltransferase family 9 protein</fullName>
    </submittedName>
</protein>
<dbReference type="EMBL" id="JAYXHS010000001">
    <property type="protein sequence ID" value="MEC5385229.1"/>
    <property type="molecule type" value="Genomic_DNA"/>
</dbReference>
<reference evidence="1 2" key="1">
    <citation type="submission" date="2024-01" db="EMBL/GenBank/DDBJ databases">
        <title>Uliginosibacterium soil sp. nov.</title>
        <authorList>
            <person name="Lv Y."/>
        </authorList>
    </citation>
    <scope>NUCLEOTIDE SEQUENCE [LARGE SCALE GENOMIC DNA]</scope>
    <source>
        <strain evidence="1 2">H3</strain>
    </source>
</reference>
<dbReference type="RefSeq" id="WP_327598189.1">
    <property type="nucleotide sequence ID" value="NZ_JAYXHS010000001.1"/>
</dbReference>
<accession>A0ABU6K0W4</accession>
<dbReference type="Proteomes" id="UP001331561">
    <property type="component" value="Unassembled WGS sequence"/>
</dbReference>
<dbReference type="Pfam" id="PF01075">
    <property type="entry name" value="Glyco_transf_9"/>
    <property type="match status" value="1"/>
</dbReference>
<dbReference type="SUPFAM" id="SSF53756">
    <property type="entry name" value="UDP-Glycosyltransferase/glycogen phosphorylase"/>
    <property type="match status" value="1"/>
</dbReference>
<comment type="caution">
    <text evidence="1">The sequence shown here is derived from an EMBL/GenBank/DDBJ whole genome shotgun (WGS) entry which is preliminary data.</text>
</comment>
<dbReference type="Gene3D" id="1.25.40.10">
    <property type="entry name" value="Tetratricopeptide repeat domain"/>
    <property type="match status" value="1"/>
</dbReference>
<proteinExistence type="predicted"/>
<dbReference type="InterPro" id="IPR002201">
    <property type="entry name" value="Glyco_trans_9"/>
</dbReference>
<name>A0ABU6K0W4_9RHOO</name>